<evidence type="ECO:0000256" key="1">
    <source>
        <dbReference type="ARBA" id="ARBA00004141"/>
    </source>
</evidence>
<dbReference type="PANTHER" id="PTHR24126:SF14">
    <property type="entry name" value="ANK_REP_REGION DOMAIN-CONTAINING PROTEIN"/>
    <property type="match status" value="1"/>
</dbReference>
<dbReference type="GO" id="GO:0046873">
    <property type="term" value="F:metal ion transmembrane transporter activity"/>
    <property type="evidence" value="ECO:0007669"/>
    <property type="project" value="InterPro"/>
</dbReference>
<dbReference type="Pfam" id="PF12796">
    <property type="entry name" value="Ank_2"/>
    <property type="match status" value="1"/>
</dbReference>
<keyword evidence="12" id="KW-1185">Reference proteome</keyword>
<dbReference type="EMBL" id="JAULSW010000011">
    <property type="protein sequence ID" value="KAK3367958.1"/>
    <property type="molecule type" value="Genomic_DNA"/>
</dbReference>
<gene>
    <name evidence="11" type="ORF">B0H63DRAFT_405147</name>
</gene>
<evidence type="ECO:0000256" key="4">
    <source>
        <dbReference type="ARBA" id="ARBA00022989"/>
    </source>
</evidence>
<dbReference type="SUPFAM" id="SSF48403">
    <property type="entry name" value="Ankyrin repeat"/>
    <property type="match status" value="1"/>
</dbReference>
<evidence type="ECO:0000256" key="3">
    <source>
        <dbReference type="ARBA" id="ARBA00022737"/>
    </source>
</evidence>
<keyword evidence="6 10" id="KW-0472">Membrane</keyword>
<reference evidence="11" key="2">
    <citation type="submission" date="2023-06" db="EMBL/GenBank/DDBJ databases">
        <authorList>
            <consortium name="Lawrence Berkeley National Laboratory"/>
            <person name="Haridas S."/>
            <person name="Hensen N."/>
            <person name="Bonometti L."/>
            <person name="Westerberg I."/>
            <person name="Brannstrom I.O."/>
            <person name="Guillou S."/>
            <person name="Cros-Aarteil S."/>
            <person name="Calhoun S."/>
            <person name="Kuo A."/>
            <person name="Mondo S."/>
            <person name="Pangilinan J."/>
            <person name="Riley R."/>
            <person name="LaButti K."/>
            <person name="Andreopoulos B."/>
            <person name="Lipzen A."/>
            <person name="Chen C."/>
            <person name="Yanf M."/>
            <person name="Daum C."/>
            <person name="Ng V."/>
            <person name="Clum A."/>
            <person name="Steindorff A."/>
            <person name="Ohm R."/>
            <person name="Martin F."/>
            <person name="Silar P."/>
            <person name="Natvig D."/>
            <person name="Lalanne C."/>
            <person name="Gautier V."/>
            <person name="Ament-velasquez S.L."/>
            <person name="Kruys A."/>
            <person name="Hutchinson M.I."/>
            <person name="Powell A.J."/>
            <person name="Barry K."/>
            <person name="Miller A.N."/>
            <person name="Grigoriev I.V."/>
            <person name="Debuchy R."/>
            <person name="Gladieux P."/>
            <person name="Thoren M.H."/>
            <person name="Johannesson H."/>
        </authorList>
    </citation>
    <scope>NUCLEOTIDE SEQUENCE</scope>
    <source>
        <strain evidence="11">CBS 232.78</strain>
    </source>
</reference>
<keyword evidence="3" id="KW-0677">Repeat</keyword>
<dbReference type="PROSITE" id="PS50297">
    <property type="entry name" value="ANK_REP_REGION"/>
    <property type="match status" value="2"/>
</dbReference>
<feature type="non-terminal residue" evidence="11">
    <location>
        <position position="892"/>
    </location>
</feature>
<feature type="repeat" description="ANK" evidence="7">
    <location>
        <begin position="149"/>
        <end position="181"/>
    </location>
</feature>
<evidence type="ECO:0000313" key="12">
    <source>
        <dbReference type="Proteomes" id="UP001285441"/>
    </source>
</evidence>
<evidence type="ECO:0000256" key="6">
    <source>
        <dbReference type="ARBA" id="ARBA00023136"/>
    </source>
</evidence>
<dbReference type="Pfam" id="PF01544">
    <property type="entry name" value="CorA"/>
    <property type="match status" value="1"/>
</dbReference>
<dbReference type="Pfam" id="PF13637">
    <property type="entry name" value="Ank_4"/>
    <property type="match status" value="1"/>
</dbReference>
<evidence type="ECO:0000256" key="9">
    <source>
        <dbReference type="SAM" id="MobiDB-lite"/>
    </source>
</evidence>
<dbReference type="InterPro" id="IPR036770">
    <property type="entry name" value="Ankyrin_rpt-contain_sf"/>
</dbReference>
<feature type="transmembrane region" description="Helical" evidence="10">
    <location>
        <begin position="838"/>
        <end position="858"/>
    </location>
</feature>
<keyword evidence="5 7" id="KW-0040">ANK repeat</keyword>
<dbReference type="SMART" id="SM00248">
    <property type="entry name" value="ANK"/>
    <property type="match status" value="6"/>
</dbReference>
<keyword evidence="8" id="KW-0175">Coiled coil</keyword>
<keyword evidence="4 10" id="KW-1133">Transmembrane helix</keyword>
<reference evidence="11" key="1">
    <citation type="journal article" date="2023" name="Mol. Phylogenet. Evol.">
        <title>Genome-scale phylogeny and comparative genomics of the fungal order Sordariales.</title>
        <authorList>
            <person name="Hensen N."/>
            <person name="Bonometti L."/>
            <person name="Westerberg I."/>
            <person name="Brannstrom I.O."/>
            <person name="Guillou S."/>
            <person name="Cros-Aarteil S."/>
            <person name="Calhoun S."/>
            <person name="Haridas S."/>
            <person name="Kuo A."/>
            <person name="Mondo S."/>
            <person name="Pangilinan J."/>
            <person name="Riley R."/>
            <person name="LaButti K."/>
            <person name="Andreopoulos B."/>
            <person name="Lipzen A."/>
            <person name="Chen C."/>
            <person name="Yan M."/>
            <person name="Daum C."/>
            <person name="Ng V."/>
            <person name="Clum A."/>
            <person name="Steindorff A."/>
            <person name="Ohm R.A."/>
            <person name="Martin F."/>
            <person name="Silar P."/>
            <person name="Natvig D.O."/>
            <person name="Lalanne C."/>
            <person name="Gautier V."/>
            <person name="Ament-Velasquez S.L."/>
            <person name="Kruys A."/>
            <person name="Hutchinson M.I."/>
            <person name="Powell A.J."/>
            <person name="Barry K."/>
            <person name="Miller A.N."/>
            <person name="Grigoriev I.V."/>
            <person name="Debuchy R."/>
            <person name="Gladieux P."/>
            <person name="Hiltunen Thoren M."/>
            <person name="Johannesson H."/>
        </authorList>
    </citation>
    <scope>NUCLEOTIDE SEQUENCE</scope>
    <source>
        <strain evidence="11">CBS 232.78</strain>
    </source>
</reference>
<feature type="coiled-coil region" evidence="8">
    <location>
        <begin position="745"/>
        <end position="772"/>
    </location>
</feature>
<accession>A0AAE0K0U7</accession>
<sequence>FEAIRNEHEAIALKLIAHGADPNPLHPQDKAPVLSAACKHGLHKVVNELIAMGADITREDTEGNTALWSTIKAWSADDPKHEERKAISQLLISLGAEIDARNRNGWTAAHWASSRNRTDLLGRLHSGELGAKADLAIELFSPRFPTPRSERTALHLAVRSSSVDVVKFLLGHGVDPNIPNYGGWTALHQAVDEGTEEIVKLLTSWRRGSTFVNPNLRLPNGMTPLHCAASKGHRGAINELLGIPAIDITTKDKMGRTAMMCTNDPEVANLLSPFRILGKDLPLDAPDATIFDIVFHSRESYQIEIAPVSICNLLFSANDPRPPPGSCVSVEKLQTKNAFGFKWIHLPANNMIWFQVSIIANLLCVPIFINGQALISKAWIERDCRDPGAFEATVNILEQKTRGLSYQGPFSSPIAIRQKVTAAGWLPRMMRYFDITRVPVTFIKVPFLHYETAHSYEIKTKAQQPSIHQEHSTTRETQDGSTIRVKSPSSQQHRSRRTLDQYFYSGIETARRDQNQVVTRHDISHCNSPRMLMVEQLWLCIPSDDLIITCFPSSWNPPKPYDPLSPVCQTLTALKGGTESIHTIHHLALVIVDCCMNILDSPSGNRTFQPIRIFQHAVASVASQETDLLVHFREYWDKAREWLLHRRAGERNTNIPTPHATDGVLDALLDIGKETSIIVEVKDIQDELQILSSLTDVQLTVLEKLELNVLDLARSQADRCYKDEEVSGLNIMRLEARTQKIFLQLEARRRDLQRTESRAKAVETNLRTLLELKQMQSNALEAKFARDQAISAARQGQTILVFTIVTIIFLPMSFIATVFTINFQEWGDQLTIPYVSKYMFGISLAVSIPLVVMALTVADVVRTVKSMFAFVRGAVMSVLRRDGDRTTNAESV</sequence>
<evidence type="ECO:0000313" key="11">
    <source>
        <dbReference type="EMBL" id="KAK3367958.1"/>
    </source>
</evidence>
<feature type="transmembrane region" description="Helical" evidence="10">
    <location>
        <begin position="352"/>
        <end position="375"/>
    </location>
</feature>
<comment type="subcellular location">
    <subcellularLocation>
        <location evidence="1">Membrane</location>
        <topology evidence="1">Multi-pass membrane protein</topology>
    </subcellularLocation>
</comment>
<organism evidence="11 12">
    <name type="scientific">Podospora didyma</name>
    <dbReference type="NCBI Taxonomy" id="330526"/>
    <lineage>
        <taxon>Eukaryota</taxon>
        <taxon>Fungi</taxon>
        <taxon>Dikarya</taxon>
        <taxon>Ascomycota</taxon>
        <taxon>Pezizomycotina</taxon>
        <taxon>Sordariomycetes</taxon>
        <taxon>Sordariomycetidae</taxon>
        <taxon>Sordariales</taxon>
        <taxon>Podosporaceae</taxon>
        <taxon>Podospora</taxon>
    </lineage>
</organism>
<evidence type="ECO:0000256" key="5">
    <source>
        <dbReference type="ARBA" id="ARBA00023043"/>
    </source>
</evidence>
<dbReference type="InterPro" id="IPR002523">
    <property type="entry name" value="MgTranspt_CorA/ZnTranspt_ZntB"/>
</dbReference>
<comment type="caution">
    <text evidence="11">The sequence shown here is derived from an EMBL/GenBank/DDBJ whole genome shotgun (WGS) entry which is preliminary data.</text>
</comment>
<dbReference type="SUPFAM" id="SSF144083">
    <property type="entry name" value="Magnesium transport protein CorA, transmembrane region"/>
    <property type="match status" value="1"/>
</dbReference>
<dbReference type="Pfam" id="PF00023">
    <property type="entry name" value="Ank"/>
    <property type="match status" value="1"/>
</dbReference>
<dbReference type="Gene3D" id="1.20.58.340">
    <property type="entry name" value="Magnesium transport protein CorA, transmembrane region"/>
    <property type="match status" value="1"/>
</dbReference>
<evidence type="ECO:0008006" key="13">
    <source>
        <dbReference type="Google" id="ProtNLM"/>
    </source>
</evidence>
<dbReference type="GO" id="GO:0016020">
    <property type="term" value="C:membrane"/>
    <property type="evidence" value="ECO:0007669"/>
    <property type="project" value="UniProtKB-SubCell"/>
</dbReference>
<evidence type="ECO:0000256" key="8">
    <source>
        <dbReference type="SAM" id="Coils"/>
    </source>
</evidence>
<feature type="repeat" description="ANK" evidence="7">
    <location>
        <begin position="220"/>
        <end position="253"/>
    </location>
</feature>
<evidence type="ECO:0000256" key="10">
    <source>
        <dbReference type="SAM" id="Phobius"/>
    </source>
</evidence>
<feature type="compositionally biased region" description="Basic and acidic residues" evidence="9">
    <location>
        <begin position="468"/>
        <end position="478"/>
    </location>
</feature>
<dbReference type="PANTHER" id="PTHR24126">
    <property type="entry name" value="ANKYRIN REPEAT, PH AND SEC7 DOMAIN CONTAINING PROTEIN SECG-RELATED"/>
    <property type="match status" value="1"/>
</dbReference>
<name>A0AAE0K0U7_9PEZI</name>
<dbReference type="InterPro" id="IPR045863">
    <property type="entry name" value="CorA_TM1_TM2"/>
</dbReference>
<evidence type="ECO:0000256" key="7">
    <source>
        <dbReference type="PROSITE-ProRule" id="PRU00023"/>
    </source>
</evidence>
<keyword evidence="2 10" id="KW-0812">Transmembrane</keyword>
<dbReference type="Proteomes" id="UP001285441">
    <property type="component" value="Unassembled WGS sequence"/>
</dbReference>
<dbReference type="Gene3D" id="1.25.40.20">
    <property type="entry name" value="Ankyrin repeat-containing domain"/>
    <property type="match status" value="2"/>
</dbReference>
<dbReference type="AlphaFoldDB" id="A0AAE0K0U7"/>
<feature type="region of interest" description="Disordered" evidence="9">
    <location>
        <begin position="461"/>
        <end position="495"/>
    </location>
</feature>
<proteinExistence type="predicted"/>
<evidence type="ECO:0000256" key="2">
    <source>
        <dbReference type="ARBA" id="ARBA00022692"/>
    </source>
</evidence>
<protein>
    <recommendedName>
        <fullName evidence="13">Ankyrin repeat protein</fullName>
    </recommendedName>
</protein>
<feature type="transmembrane region" description="Helical" evidence="10">
    <location>
        <begin position="799"/>
        <end position="823"/>
    </location>
</feature>
<dbReference type="InterPro" id="IPR002110">
    <property type="entry name" value="Ankyrin_rpt"/>
</dbReference>
<dbReference type="PROSITE" id="PS50088">
    <property type="entry name" value="ANK_REPEAT"/>
    <property type="match status" value="2"/>
</dbReference>